<gene>
    <name evidence="1" type="ORF">EBH_0071180</name>
</gene>
<evidence type="ECO:0000313" key="2">
    <source>
        <dbReference type="Proteomes" id="UP000030750"/>
    </source>
</evidence>
<proteinExistence type="predicted"/>
<dbReference type="Proteomes" id="UP000030750">
    <property type="component" value="Unassembled WGS sequence"/>
</dbReference>
<dbReference type="OrthoDB" id="10677471at2759"/>
<reference evidence="1" key="2">
    <citation type="submission" date="2013-10" db="EMBL/GenBank/DDBJ databases">
        <authorList>
            <person name="Aslett M."/>
        </authorList>
    </citation>
    <scope>NUCLEOTIDE SEQUENCE [LARGE SCALE GENOMIC DNA]</scope>
    <source>
        <strain evidence="1">Houghton</strain>
    </source>
</reference>
<name>U6LAG3_9EIME</name>
<protein>
    <submittedName>
        <fullName evidence="1">Uncharacterized protein</fullName>
    </submittedName>
</protein>
<dbReference type="VEuPathDB" id="ToxoDB:EBH_0071180"/>
<keyword evidence="2" id="KW-1185">Reference proteome</keyword>
<evidence type="ECO:0000313" key="1">
    <source>
        <dbReference type="EMBL" id="CDJ47166.1"/>
    </source>
</evidence>
<reference evidence="1" key="1">
    <citation type="submission" date="2013-10" db="EMBL/GenBank/DDBJ databases">
        <title>Genomic analysis of the causative agents of coccidiosis in chickens.</title>
        <authorList>
            <person name="Reid A.J."/>
            <person name="Blake D."/>
            <person name="Billington K."/>
            <person name="Browne H."/>
            <person name="Dunn M."/>
            <person name="Hung S."/>
            <person name="Kawahara F."/>
            <person name="Miranda-Saavedra D."/>
            <person name="Mourier T."/>
            <person name="Nagra H."/>
            <person name="Otto T.D."/>
            <person name="Rawlings N."/>
            <person name="Sanchez A."/>
            <person name="Sanders M."/>
            <person name="Subramaniam C."/>
            <person name="Tay Y."/>
            <person name="Dear P."/>
            <person name="Doerig C."/>
            <person name="Gruber A."/>
            <person name="Parkinson J."/>
            <person name="Shirley M."/>
            <person name="Wan K.L."/>
            <person name="Berriman M."/>
            <person name="Tomley F."/>
            <person name="Pain A."/>
        </authorList>
    </citation>
    <scope>NUCLEOTIDE SEQUENCE [LARGE SCALE GENOMIC DNA]</scope>
    <source>
        <strain evidence="1">Houghton</strain>
    </source>
</reference>
<dbReference type="AlphaFoldDB" id="U6LAG3"/>
<sequence length="204" mass="22159">MALKALPKVQTLEAKKEAAVARDDFAAAAAAQQQLQQIASLLRRSVAAALLLQQDEDPLNPSEEELSEQELLRSLRQRLPSFDTEDRADEFQSKREDTPLPGCSAAAAGAATAAAAAAAAAAAGGFDPGVLSPLLSFWGPYTLECICSKNPDKRVEGFAALLQRLRQEQQLRQQHQPNLLRSEQFFEALALGMERAFEDKTLKV</sequence>
<accession>U6LAG3</accession>
<dbReference type="EMBL" id="HG710634">
    <property type="protein sequence ID" value="CDJ47166.1"/>
    <property type="molecule type" value="Genomic_DNA"/>
</dbReference>
<organism evidence="1 2">
    <name type="scientific">Eimeria brunetti</name>
    <dbReference type="NCBI Taxonomy" id="51314"/>
    <lineage>
        <taxon>Eukaryota</taxon>
        <taxon>Sar</taxon>
        <taxon>Alveolata</taxon>
        <taxon>Apicomplexa</taxon>
        <taxon>Conoidasida</taxon>
        <taxon>Coccidia</taxon>
        <taxon>Eucoccidiorida</taxon>
        <taxon>Eimeriorina</taxon>
        <taxon>Eimeriidae</taxon>
        <taxon>Eimeria</taxon>
    </lineage>
</organism>